<dbReference type="EMBL" id="JASBWT010000008">
    <property type="protein sequence ID" value="KAJ9102502.1"/>
    <property type="molecule type" value="Genomic_DNA"/>
</dbReference>
<evidence type="ECO:0000313" key="2">
    <source>
        <dbReference type="Proteomes" id="UP001227268"/>
    </source>
</evidence>
<proteinExistence type="predicted"/>
<sequence>MPSLSSALQKLHIRRRSDAASSPPASPSKPGTSGIGRTSVDQEAKNVGYNAMGGQSGNMGSPASPARMEANVQSQGGPAFGGRRSSLDVAGADKNLPPVPGSTATNNTVGNIKRRGSIPRSPGKFALPTIPNTPAAEALERERELTLGGGHEGNQEILRTPDEREGYRGIGEQIVAERGIQAPQGHAAAYLPATSSVAVTSDDRSNSALIWRDGSQDQVINKKYDLSPPRPLFPIALPTADEVINGDYSIIPSEKHQPTRQLERTDGTATVTKKPWNPAYIATRVLSDHPYPPAATEAECAAHLQRHLALLPATIFSPASAHLAARAKPGKALTLQAGSVVPAAQRDVELDRQRENLIARLNQYEEEAVASNRRFEKAALLESPRPEKIWAFEQVGWKDRLEILDTVDITTTVLEPVIQEHVTPVEITYYTYIINREIHKYHIYPYVQPIVDPNPRVMPTRHLFKDRDGNWREVYGDEAAEAILGKRLVLDGSDGSKRYTERWIEGVDGVQYELLERESVTVGHRAWVQRFGDRPDFHATSYGNTSGSSGVMSTSTTGPLALNRKTNSKLPRSSRESHASPLRQEVAREEGRGEEAVGRAF</sequence>
<accession>A0ACC2VT27</accession>
<reference evidence="1" key="1">
    <citation type="submission" date="2023-04" db="EMBL/GenBank/DDBJ databases">
        <title>Draft Genome sequencing of Naganishia species isolated from polar environments using Oxford Nanopore Technology.</title>
        <authorList>
            <person name="Leo P."/>
            <person name="Venkateswaran K."/>
        </authorList>
    </citation>
    <scope>NUCLEOTIDE SEQUENCE</scope>
    <source>
        <strain evidence="1">MNA-CCFEE 5423</strain>
    </source>
</reference>
<protein>
    <submittedName>
        <fullName evidence="1">Uncharacterized protein</fullName>
    </submittedName>
</protein>
<keyword evidence="2" id="KW-1185">Reference proteome</keyword>
<gene>
    <name evidence="1" type="ORF">QFC21_002902</name>
</gene>
<evidence type="ECO:0000313" key="1">
    <source>
        <dbReference type="EMBL" id="KAJ9102502.1"/>
    </source>
</evidence>
<organism evidence="1 2">
    <name type="scientific">Naganishia friedmannii</name>
    <dbReference type="NCBI Taxonomy" id="89922"/>
    <lineage>
        <taxon>Eukaryota</taxon>
        <taxon>Fungi</taxon>
        <taxon>Dikarya</taxon>
        <taxon>Basidiomycota</taxon>
        <taxon>Agaricomycotina</taxon>
        <taxon>Tremellomycetes</taxon>
        <taxon>Filobasidiales</taxon>
        <taxon>Filobasidiaceae</taxon>
        <taxon>Naganishia</taxon>
    </lineage>
</organism>
<comment type="caution">
    <text evidence="1">The sequence shown here is derived from an EMBL/GenBank/DDBJ whole genome shotgun (WGS) entry which is preliminary data.</text>
</comment>
<name>A0ACC2VT27_9TREE</name>
<dbReference type="Proteomes" id="UP001227268">
    <property type="component" value="Unassembled WGS sequence"/>
</dbReference>